<evidence type="ECO:0000313" key="3">
    <source>
        <dbReference type="Proteomes" id="UP000321547"/>
    </source>
</evidence>
<name>A0ABQ0VL48_9BACI</name>
<dbReference type="Proteomes" id="UP000321547">
    <property type="component" value="Unassembled WGS sequence"/>
</dbReference>
<organism evidence="2 3">
    <name type="scientific">Halolactibacillus halophilus</name>
    <dbReference type="NCBI Taxonomy" id="306540"/>
    <lineage>
        <taxon>Bacteria</taxon>
        <taxon>Bacillati</taxon>
        <taxon>Bacillota</taxon>
        <taxon>Bacilli</taxon>
        <taxon>Bacillales</taxon>
        <taxon>Bacillaceae</taxon>
        <taxon>Halolactibacillus</taxon>
    </lineage>
</organism>
<evidence type="ECO:0000313" key="2">
    <source>
        <dbReference type="EMBL" id="GEM01886.1"/>
    </source>
</evidence>
<accession>A0ABQ0VL48</accession>
<proteinExistence type="predicted"/>
<sequence length="86" mass="9372">MHWSQAGALGMVKLLQARANKTLRSMYLNHSALSQYKQKDMKKSVRMSYHLSQKTRPSVGAKQGGIPINGANSSAIGQLVKSLSLS</sequence>
<protein>
    <submittedName>
        <fullName evidence="2">Uncharacterized protein</fullName>
    </submittedName>
</protein>
<dbReference type="RefSeq" id="WP_143423395.1">
    <property type="nucleotide sequence ID" value="NZ_BJWI01000018.1"/>
</dbReference>
<feature type="region of interest" description="Disordered" evidence="1">
    <location>
        <begin position="50"/>
        <end position="72"/>
    </location>
</feature>
<dbReference type="EMBL" id="BJWI01000018">
    <property type="protein sequence ID" value="GEM01886.1"/>
    <property type="molecule type" value="Genomic_DNA"/>
</dbReference>
<keyword evidence="3" id="KW-1185">Reference proteome</keyword>
<evidence type="ECO:0000256" key="1">
    <source>
        <dbReference type="SAM" id="MobiDB-lite"/>
    </source>
</evidence>
<gene>
    <name evidence="2" type="ORF">HHA03_14180</name>
</gene>
<reference evidence="2 3" key="1">
    <citation type="submission" date="2019-07" db="EMBL/GenBank/DDBJ databases">
        <title>Whole genome shotgun sequence of Halolactibacillus halophilus NBRC 100868.</title>
        <authorList>
            <person name="Hosoyama A."/>
            <person name="Uohara A."/>
            <person name="Ohji S."/>
            <person name="Ichikawa N."/>
        </authorList>
    </citation>
    <scope>NUCLEOTIDE SEQUENCE [LARGE SCALE GENOMIC DNA]</scope>
    <source>
        <strain evidence="2 3">NBRC 100868</strain>
    </source>
</reference>
<comment type="caution">
    <text evidence="2">The sequence shown here is derived from an EMBL/GenBank/DDBJ whole genome shotgun (WGS) entry which is preliminary data.</text>
</comment>